<dbReference type="PANTHER" id="PTHR21071">
    <property type="entry name" value="UDP-N-ACETYLENOLPYRUVOYLGLUCOSAMINE REDUCTASE"/>
    <property type="match status" value="1"/>
</dbReference>
<accession>A0A2S6EV51</accession>
<name>A0A2S6EV51_LEGPN</name>
<comment type="similarity">
    <text evidence="5 20">Belongs to the MurB family.</text>
</comment>
<reference evidence="21 22" key="1">
    <citation type="submission" date="2018-02" db="EMBL/GenBank/DDBJ databases">
        <title>Draft genome sequences of four Legionella pneumophila clinical strains isolated in Ontario.</title>
        <authorList>
            <person name="Fortuna A."/>
            <person name="Ramnarine R."/>
            <person name="Li A."/>
            <person name="Frantz C."/>
            <person name="Mallo G."/>
        </authorList>
    </citation>
    <scope>NUCLEOTIDE SEQUENCE [LARGE SCALE GENOMIC DNA]</scope>
    <source>
        <strain evidence="21 22">LG61</strain>
    </source>
</reference>
<comment type="caution">
    <text evidence="21">The sequence shown here is derived from an EMBL/GenBank/DDBJ whole genome shotgun (WGS) entry which is preliminary data.</text>
</comment>
<comment type="catalytic activity">
    <reaction evidence="19 20">
        <text>UDP-N-acetyl-alpha-D-muramate + NADP(+) = UDP-N-acetyl-3-O-(1-carboxyvinyl)-alpha-D-glucosamine + NADPH + H(+)</text>
        <dbReference type="Rhea" id="RHEA:12248"/>
        <dbReference type="ChEBI" id="CHEBI:15378"/>
        <dbReference type="ChEBI" id="CHEBI:57783"/>
        <dbReference type="ChEBI" id="CHEBI:58349"/>
        <dbReference type="ChEBI" id="CHEBI:68483"/>
        <dbReference type="ChEBI" id="CHEBI:70757"/>
        <dbReference type="EC" id="1.3.1.98"/>
    </reaction>
</comment>
<dbReference type="NCBIfam" id="NF010480">
    <property type="entry name" value="PRK13905.1"/>
    <property type="match status" value="1"/>
</dbReference>
<evidence type="ECO:0000256" key="11">
    <source>
        <dbReference type="ARBA" id="ARBA00022827"/>
    </source>
</evidence>
<evidence type="ECO:0000256" key="10">
    <source>
        <dbReference type="ARBA" id="ARBA00022630"/>
    </source>
</evidence>
<feature type="active site" evidence="20">
    <location>
        <position position="180"/>
    </location>
</feature>
<dbReference type="Gene3D" id="3.30.465.10">
    <property type="match status" value="1"/>
</dbReference>
<dbReference type="InterPro" id="IPR006094">
    <property type="entry name" value="Oxid_FAD_bind_N"/>
</dbReference>
<dbReference type="InterPro" id="IPR036635">
    <property type="entry name" value="MurB_C_sf"/>
</dbReference>
<keyword evidence="13 20" id="KW-0133">Cell shape</keyword>
<dbReference type="Gene3D" id="3.90.78.10">
    <property type="entry name" value="UDP-N-acetylenolpyruvoylglucosamine reductase, C-terminal domain"/>
    <property type="match status" value="1"/>
</dbReference>
<evidence type="ECO:0000256" key="3">
    <source>
        <dbReference type="ARBA" id="ARBA00004496"/>
    </source>
</evidence>
<dbReference type="PROSITE" id="PS51387">
    <property type="entry name" value="FAD_PCMH"/>
    <property type="match status" value="1"/>
</dbReference>
<dbReference type="OrthoDB" id="9804753at2"/>
<dbReference type="GO" id="GO:0009252">
    <property type="term" value="P:peptidoglycan biosynthetic process"/>
    <property type="evidence" value="ECO:0007669"/>
    <property type="project" value="UniProtKB-UniRule"/>
</dbReference>
<evidence type="ECO:0000256" key="6">
    <source>
        <dbReference type="ARBA" id="ARBA00012518"/>
    </source>
</evidence>
<gene>
    <name evidence="20" type="primary">murB</name>
    <name evidence="21" type="ORF">C3928_13910</name>
</gene>
<keyword evidence="11 20" id="KW-0274">FAD</keyword>
<evidence type="ECO:0000256" key="14">
    <source>
        <dbReference type="ARBA" id="ARBA00022984"/>
    </source>
</evidence>
<dbReference type="InterPro" id="IPR011601">
    <property type="entry name" value="MurB_C"/>
</dbReference>
<keyword evidence="10 20" id="KW-0285">Flavoprotein</keyword>
<keyword evidence="9 20" id="KW-0132">Cell division</keyword>
<dbReference type="HAMAP" id="MF_00037">
    <property type="entry name" value="MurB"/>
    <property type="match status" value="1"/>
</dbReference>
<evidence type="ECO:0000256" key="19">
    <source>
        <dbReference type="ARBA" id="ARBA00048914"/>
    </source>
</evidence>
<feature type="active site" evidence="20">
    <location>
        <position position="300"/>
    </location>
</feature>
<dbReference type="InterPro" id="IPR036318">
    <property type="entry name" value="FAD-bd_PCMH-like_sf"/>
</dbReference>
<dbReference type="GO" id="GO:0071555">
    <property type="term" value="P:cell wall organization"/>
    <property type="evidence" value="ECO:0007669"/>
    <property type="project" value="UniProtKB-KW"/>
</dbReference>
<keyword evidence="17 20" id="KW-0961">Cell wall biogenesis/degradation</keyword>
<keyword evidence="14 20" id="KW-0573">Peptidoglycan synthesis</keyword>
<feature type="active site" description="Proton donor" evidence="20">
    <location>
        <position position="229"/>
    </location>
</feature>
<dbReference type="GO" id="GO:0071949">
    <property type="term" value="F:FAD binding"/>
    <property type="evidence" value="ECO:0007669"/>
    <property type="project" value="InterPro"/>
</dbReference>
<protein>
    <recommendedName>
        <fullName evidence="7 20">UDP-N-acetylenolpyruvoylglucosamine reductase</fullName>
        <ecNumber evidence="6 20">1.3.1.98</ecNumber>
    </recommendedName>
    <alternativeName>
        <fullName evidence="18 20">UDP-N-acetylmuramate dehydrogenase</fullName>
    </alternativeName>
</protein>
<evidence type="ECO:0000256" key="13">
    <source>
        <dbReference type="ARBA" id="ARBA00022960"/>
    </source>
</evidence>
<dbReference type="AlphaFoldDB" id="A0A2S6EV51"/>
<evidence type="ECO:0000256" key="5">
    <source>
        <dbReference type="ARBA" id="ARBA00010485"/>
    </source>
</evidence>
<evidence type="ECO:0000256" key="16">
    <source>
        <dbReference type="ARBA" id="ARBA00023306"/>
    </source>
</evidence>
<dbReference type="InterPro" id="IPR003170">
    <property type="entry name" value="MurB"/>
</dbReference>
<proteinExistence type="inferred from homology"/>
<comment type="function">
    <text evidence="2 20">Cell wall formation.</text>
</comment>
<evidence type="ECO:0000313" key="21">
    <source>
        <dbReference type="EMBL" id="PPK29069.1"/>
    </source>
</evidence>
<dbReference type="GO" id="GO:0051301">
    <property type="term" value="P:cell division"/>
    <property type="evidence" value="ECO:0007669"/>
    <property type="project" value="UniProtKB-KW"/>
</dbReference>
<dbReference type="PANTHER" id="PTHR21071:SF4">
    <property type="entry name" value="UDP-N-ACETYLENOLPYRUVOYLGLUCOSAMINE REDUCTASE"/>
    <property type="match status" value="1"/>
</dbReference>
<dbReference type="Proteomes" id="UP000239239">
    <property type="component" value="Unassembled WGS sequence"/>
</dbReference>
<comment type="subcellular location">
    <subcellularLocation>
        <location evidence="3 20">Cytoplasm</location>
    </subcellularLocation>
</comment>
<dbReference type="SUPFAM" id="SSF56194">
    <property type="entry name" value="Uridine diphospho-N-Acetylenolpyruvylglucosamine reductase, MurB, C-terminal domain"/>
    <property type="match status" value="1"/>
</dbReference>
<evidence type="ECO:0000256" key="12">
    <source>
        <dbReference type="ARBA" id="ARBA00022857"/>
    </source>
</evidence>
<evidence type="ECO:0000256" key="20">
    <source>
        <dbReference type="HAMAP-Rule" id="MF_00037"/>
    </source>
</evidence>
<dbReference type="Pfam" id="PF01565">
    <property type="entry name" value="FAD_binding_4"/>
    <property type="match status" value="1"/>
</dbReference>
<keyword evidence="8 20" id="KW-0963">Cytoplasm</keyword>
<dbReference type="Gene3D" id="3.30.43.10">
    <property type="entry name" value="Uridine Diphospho-n-acetylenolpyruvylglucosamine Reductase, domain 2"/>
    <property type="match status" value="1"/>
</dbReference>
<dbReference type="EMBL" id="PQWY01000019">
    <property type="protein sequence ID" value="PPK29069.1"/>
    <property type="molecule type" value="Genomic_DNA"/>
</dbReference>
<dbReference type="EC" id="1.3.1.98" evidence="6 20"/>
<evidence type="ECO:0000256" key="1">
    <source>
        <dbReference type="ARBA" id="ARBA00001974"/>
    </source>
</evidence>
<dbReference type="GO" id="GO:0005829">
    <property type="term" value="C:cytosol"/>
    <property type="evidence" value="ECO:0007669"/>
    <property type="project" value="TreeGrafter"/>
</dbReference>
<comment type="pathway">
    <text evidence="4 20">Cell wall biogenesis; peptidoglycan biosynthesis.</text>
</comment>
<dbReference type="UniPathway" id="UPA00219"/>
<dbReference type="GO" id="GO:0008762">
    <property type="term" value="F:UDP-N-acetylmuramate dehydrogenase activity"/>
    <property type="evidence" value="ECO:0007669"/>
    <property type="project" value="UniProtKB-UniRule"/>
</dbReference>
<evidence type="ECO:0000313" key="22">
    <source>
        <dbReference type="Proteomes" id="UP000239239"/>
    </source>
</evidence>
<evidence type="ECO:0000256" key="7">
    <source>
        <dbReference type="ARBA" id="ARBA00015188"/>
    </source>
</evidence>
<dbReference type="NCBIfam" id="TIGR00179">
    <property type="entry name" value="murB"/>
    <property type="match status" value="1"/>
</dbReference>
<dbReference type="InterPro" id="IPR016167">
    <property type="entry name" value="FAD-bd_PCMH_sub1"/>
</dbReference>
<keyword evidence="12 20" id="KW-0521">NADP</keyword>
<evidence type="ECO:0000256" key="18">
    <source>
        <dbReference type="ARBA" id="ARBA00031026"/>
    </source>
</evidence>
<dbReference type="GO" id="GO:0008360">
    <property type="term" value="P:regulation of cell shape"/>
    <property type="evidence" value="ECO:0007669"/>
    <property type="project" value="UniProtKB-KW"/>
</dbReference>
<evidence type="ECO:0000256" key="15">
    <source>
        <dbReference type="ARBA" id="ARBA00023002"/>
    </source>
</evidence>
<organism evidence="21 22">
    <name type="scientific">Legionella pneumophila</name>
    <dbReference type="NCBI Taxonomy" id="446"/>
    <lineage>
        <taxon>Bacteria</taxon>
        <taxon>Pseudomonadati</taxon>
        <taxon>Pseudomonadota</taxon>
        <taxon>Gammaproteobacteria</taxon>
        <taxon>Legionellales</taxon>
        <taxon>Legionellaceae</taxon>
        <taxon>Legionella</taxon>
    </lineage>
</organism>
<sequence>MRINMSITGMDSSLVTEYQGTLLFNEPLAEYTTWRVGGPAARLYKPANTADLALFLSRLPSDEPLLWLGLGSNSLIRDGGFSGTVILTQGCLKEMTLLSDNCIRVEAGVSCASMARFSARNNLSGGEFWAGIPGTMGGALRMNAGCHGGETWQSVIEVQTINRRGEIRTRKPDEFEVAYRHVAGLGDEWFISATLQLTPGNKETSLQLIKDLLTHRANTQPTNEYNCGSVFRNPPGDFAARLIESCGLKGVSIGGAVVSEKHANFIINHQGTATAANIEALIHLVQTKVREQTSIELMREVHIIGDANVQIR</sequence>
<keyword evidence="16 20" id="KW-0131">Cell cycle</keyword>
<dbReference type="InterPro" id="IPR016166">
    <property type="entry name" value="FAD-bd_PCMH"/>
</dbReference>
<evidence type="ECO:0000256" key="9">
    <source>
        <dbReference type="ARBA" id="ARBA00022618"/>
    </source>
</evidence>
<evidence type="ECO:0000256" key="8">
    <source>
        <dbReference type="ARBA" id="ARBA00022490"/>
    </source>
</evidence>
<dbReference type="Pfam" id="PF02873">
    <property type="entry name" value="MurB_C"/>
    <property type="match status" value="1"/>
</dbReference>
<evidence type="ECO:0000256" key="2">
    <source>
        <dbReference type="ARBA" id="ARBA00003921"/>
    </source>
</evidence>
<dbReference type="InterPro" id="IPR016169">
    <property type="entry name" value="FAD-bd_PCMH_sub2"/>
</dbReference>
<evidence type="ECO:0000256" key="4">
    <source>
        <dbReference type="ARBA" id="ARBA00004752"/>
    </source>
</evidence>
<evidence type="ECO:0000256" key="17">
    <source>
        <dbReference type="ARBA" id="ARBA00023316"/>
    </source>
</evidence>
<dbReference type="SUPFAM" id="SSF56176">
    <property type="entry name" value="FAD-binding/transporter-associated domain-like"/>
    <property type="match status" value="1"/>
</dbReference>
<comment type="cofactor">
    <cofactor evidence="1 20">
        <name>FAD</name>
        <dbReference type="ChEBI" id="CHEBI:57692"/>
    </cofactor>
</comment>
<keyword evidence="15 20" id="KW-0560">Oxidoreductase</keyword>